<keyword evidence="1" id="KW-0812">Transmembrane</keyword>
<keyword evidence="3" id="KW-1185">Reference proteome</keyword>
<proteinExistence type="predicted"/>
<name>A0A426UZ97_9BURK</name>
<keyword evidence="1" id="KW-0472">Membrane</keyword>
<feature type="transmembrane region" description="Helical" evidence="1">
    <location>
        <begin position="98"/>
        <end position="127"/>
    </location>
</feature>
<reference evidence="2 3" key="1">
    <citation type="submission" date="2018-12" db="EMBL/GenBank/DDBJ databases">
        <title>The whole draft genome of Aquabacterium sp. SJQ9.</title>
        <authorList>
            <person name="Sun L."/>
            <person name="Gao X."/>
            <person name="Chen W."/>
            <person name="Huang K."/>
        </authorList>
    </citation>
    <scope>NUCLEOTIDE SEQUENCE [LARGE SCALE GENOMIC DNA]</scope>
    <source>
        <strain evidence="2 3">SJQ9</strain>
    </source>
</reference>
<evidence type="ECO:0000313" key="2">
    <source>
        <dbReference type="EMBL" id="RRR99898.1"/>
    </source>
</evidence>
<dbReference type="Proteomes" id="UP000269265">
    <property type="component" value="Unassembled WGS sequence"/>
</dbReference>
<sequence>MSEAKAIETFKSMVGLATEGLKALLLVNGGAVVALLTFVGNSKAISPSAGSFVLPAGFFLLGLVFCVAAFCTAYATQYTLYNEQFPERGFQPRSHMKFFWWTSALVAGSLAAFSAGAISSVCGFSAVKPIVEVSTARQTISAVPPQAPSSASIGSPRK</sequence>
<protein>
    <submittedName>
        <fullName evidence="2">Uncharacterized protein</fullName>
    </submittedName>
</protein>
<evidence type="ECO:0000256" key="1">
    <source>
        <dbReference type="SAM" id="Phobius"/>
    </source>
</evidence>
<organism evidence="2 3">
    <name type="scientific">Aquabacterium soli</name>
    <dbReference type="NCBI Taxonomy" id="2493092"/>
    <lineage>
        <taxon>Bacteria</taxon>
        <taxon>Pseudomonadati</taxon>
        <taxon>Pseudomonadota</taxon>
        <taxon>Betaproteobacteria</taxon>
        <taxon>Burkholderiales</taxon>
        <taxon>Aquabacterium</taxon>
    </lineage>
</organism>
<feature type="transmembrane region" description="Helical" evidence="1">
    <location>
        <begin position="20"/>
        <end position="40"/>
    </location>
</feature>
<keyword evidence="1" id="KW-1133">Transmembrane helix</keyword>
<comment type="caution">
    <text evidence="2">The sequence shown here is derived from an EMBL/GenBank/DDBJ whole genome shotgun (WGS) entry which is preliminary data.</text>
</comment>
<gene>
    <name evidence="2" type="ORF">EIP75_23610</name>
</gene>
<accession>A0A426UZ97</accession>
<dbReference type="EMBL" id="RSED01000045">
    <property type="protein sequence ID" value="RRR99898.1"/>
    <property type="molecule type" value="Genomic_DNA"/>
</dbReference>
<dbReference type="AlphaFoldDB" id="A0A426UZ97"/>
<evidence type="ECO:0000313" key="3">
    <source>
        <dbReference type="Proteomes" id="UP000269265"/>
    </source>
</evidence>
<feature type="transmembrane region" description="Helical" evidence="1">
    <location>
        <begin position="52"/>
        <end position="78"/>
    </location>
</feature>